<feature type="binding site" evidence="8">
    <location>
        <position position="740"/>
    </location>
    <ligand>
        <name>Ca(2+)</name>
        <dbReference type="ChEBI" id="CHEBI:29108"/>
    </ligand>
</feature>
<comment type="subcellular location">
    <subcellularLocation>
        <location evidence="1">Secreted</location>
        <location evidence="1">Extracellular space</location>
    </subcellularLocation>
</comment>
<feature type="signal peptide" evidence="10">
    <location>
        <begin position="1"/>
        <end position="24"/>
    </location>
</feature>
<gene>
    <name evidence="12" type="ORF">VTJ83DRAFT_38</name>
</gene>
<dbReference type="InterPro" id="IPR036852">
    <property type="entry name" value="Peptidase_S8/S53_dom_sf"/>
</dbReference>
<evidence type="ECO:0000259" key="11">
    <source>
        <dbReference type="PROSITE" id="PS51695"/>
    </source>
</evidence>
<dbReference type="EMBL" id="JAZGUE010000001">
    <property type="protein sequence ID" value="KAL2270667.1"/>
    <property type="molecule type" value="Genomic_DNA"/>
</dbReference>
<evidence type="ECO:0000256" key="7">
    <source>
        <dbReference type="ARBA" id="ARBA00023145"/>
    </source>
</evidence>
<evidence type="ECO:0000256" key="3">
    <source>
        <dbReference type="ARBA" id="ARBA00022723"/>
    </source>
</evidence>
<evidence type="ECO:0000256" key="9">
    <source>
        <dbReference type="SAM" id="MobiDB-lite"/>
    </source>
</evidence>
<feature type="binding site" evidence="8">
    <location>
        <position position="721"/>
    </location>
    <ligand>
        <name>Ca(2+)</name>
        <dbReference type="ChEBI" id="CHEBI:29108"/>
    </ligand>
</feature>
<organism evidence="12 13">
    <name type="scientific">Remersonia thermophila</name>
    <dbReference type="NCBI Taxonomy" id="72144"/>
    <lineage>
        <taxon>Eukaryota</taxon>
        <taxon>Fungi</taxon>
        <taxon>Dikarya</taxon>
        <taxon>Ascomycota</taxon>
        <taxon>Pezizomycotina</taxon>
        <taxon>Sordariomycetes</taxon>
        <taxon>Sordariomycetidae</taxon>
        <taxon>Sordariales</taxon>
        <taxon>Sordariales incertae sedis</taxon>
        <taxon>Remersonia</taxon>
    </lineage>
</organism>
<feature type="active site" description="Charge relay system" evidence="8">
    <location>
        <position position="680"/>
    </location>
</feature>
<accession>A0ABR4DK32</accession>
<dbReference type="GeneID" id="98124861"/>
<feature type="chain" id="PRO_5047129317" description="Peptidase S53 domain-containing protein" evidence="10">
    <location>
        <begin position="25"/>
        <end position="763"/>
    </location>
</feature>
<dbReference type="SMART" id="SM00944">
    <property type="entry name" value="Pro-kuma_activ"/>
    <property type="match status" value="1"/>
</dbReference>
<feature type="region of interest" description="Disordered" evidence="9">
    <location>
        <begin position="212"/>
        <end position="300"/>
    </location>
</feature>
<keyword evidence="13" id="KW-1185">Reference proteome</keyword>
<comment type="cofactor">
    <cofactor evidence="8">
        <name>Ca(2+)</name>
        <dbReference type="ChEBI" id="CHEBI:29108"/>
    </cofactor>
    <text evidence="8">Binds 1 Ca(2+) ion per subunit.</text>
</comment>
<evidence type="ECO:0000256" key="4">
    <source>
        <dbReference type="ARBA" id="ARBA00022801"/>
    </source>
</evidence>
<evidence type="ECO:0000256" key="10">
    <source>
        <dbReference type="SAM" id="SignalP"/>
    </source>
</evidence>
<protein>
    <recommendedName>
        <fullName evidence="11">Peptidase S53 domain-containing protein</fullName>
    </recommendedName>
</protein>
<feature type="compositionally biased region" description="Pro residues" evidence="9">
    <location>
        <begin position="288"/>
        <end position="299"/>
    </location>
</feature>
<dbReference type="Gene3D" id="3.40.50.200">
    <property type="entry name" value="Peptidase S8/S53 domain"/>
    <property type="match status" value="1"/>
</dbReference>
<evidence type="ECO:0000313" key="13">
    <source>
        <dbReference type="Proteomes" id="UP001600064"/>
    </source>
</evidence>
<reference evidence="12 13" key="1">
    <citation type="journal article" date="2024" name="Commun. Biol.">
        <title>Comparative genomic analysis of thermophilic fungi reveals convergent evolutionary adaptations and gene losses.</title>
        <authorList>
            <person name="Steindorff A.S."/>
            <person name="Aguilar-Pontes M.V."/>
            <person name="Robinson A.J."/>
            <person name="Andreopoulos B."/>
            <person name="LaButti K."/>
            <person name="Kuo A."/>
            <person name="Mondo S."/>
            <person name="Riley R."/>
            <person name="Otillar R."/>
            <person name="Haridas S."/>
            <person name="Lipzen A."/>
            <person name="Grimwood J."/>
            <person name="Schmutz J."/>
            <person name="Clum A."/>
            <person name="Reid I.D."/>
            <person name="Moisan M.C."/>
            <person name="Butler G."/>
            <person name="Nguyen T.T.M."/>
            <person name="Dewar K."/>
            <person name="Conant G."/>
            <person name="Drula E."/>
            <person name="Henrissat B."/>
            <person name="Hansel C."/>
            <person name="Singer S."/>
            <person name="Hutchinson M.I."/>
            <person name="de Vries R.P."/>
            <person name="Natvig D.O."/>
            <person name="Powell A.J."/>
            <person name="Tsang A."/>
            <person name="Grigoriev I.V."/>
        </authorList>
    </citation>
    <scope>NUCLEOTIDE SEQUENCE [LARGE SCALE GENOMIC DNA]</scope>
    <source>
        <strain evidence="12 13">ATCC 22073</strain>
    </source>
</reference>
<dbReference type="SUPFAM" id="SSF54897">
    <property type="entry name" value="Protease propeptides/inhibitors"/>
    <property type="match status" value="1"/>
</dbReference>
<evidence type="ECO:0000256" key="6">
    <source>
        <dbReference type="ARBA" id="ARBA00022837"/>
    </source>
</evidence>
<keyword evidence="6 8" id="KW-0106">Calcium</keyword>
<feature type="binding site" evidence="8">
    <location>
        <position position="722"/>
    </location>
    <ligand>
        <name>Ca(2+)</name>
        <dbReference type="ChEBI" id="CHEBI:29108"/>
    </ligand>
</feature>
<keyword evidence="10" id="KW-0732">Signal</keyword>
<evidence type="ECO:0000256" key="2">
    <source>
        <dbReference type="ARBA" id="ARBA00022670"/>
    </source>
</evidence>
<evidence type="ECO:0000256" key="8">
    <source>
        <dbReference type="PROSITE-ProRule" id="PRU01032"/>
    </source>
</evidence>
<dbReference type="CDD" id="cd04056">
    <property type="entry name" value="Peptidases_S53"/>
    <property type="match status" value="1"/>
</dbReference>
<dbReference type="PANTHER" id="PTHR14218">
    <property type="entry name" value="PROTEASE S8 TRIPEPTIDYL PEPTIDASE I CLN2"/>
    <property type="match status" value="1"/>
</dbReference>
<dbReference type="RefSeq" id="XP_070869391.1">
    <property type="nucleotide sequence ID" value="XM_071010217.1"/>
</dbReference>
<dbReference type="InterPro" id="IPR015366">
    <property type="entry name" value="S53_propep"/>
</dbReference>
<keyword evidence="7" id="KW-0865">Zymogen</keyword>
<feature type="active site" description="Charge relay system" evidence="8">
    <location>
        <position position="393"/>
    </location>
</feature>
<proteinExistence type="predicted"/>
<feature type="compositionally biased region" description="Low complexity" evidence="9">
    <location>
        <begin position="234"/>
        <end position="250"/>
    </location>
</feature>
<sequence>MQIRGVLLVWLASLGGLLVVPADGRRSATRNRLARGLPASHTVHERHEKRHLEGWVKRDLVDEGLTVPVRIGLRQENLEQGHRLLMEISDPRSPKYGKHLSPREVVDLFAPKTQSVEKVKRWLVEAGVDEGRLSQSPNKQWIQFDAPVHEIEDLLLTEYHLYENAETGVQSIACSEYRLPHNVSHHIDYITPGIKLETRGYDDRIVKRMMGRRSLTGELPRKGRKGGKGKTKETAAATAAAGSVSTSAEVAEGRDGPVITTDTASGANGRLVTVTTPGGRRVKKCKPKAPPEPSHPGPIDPLFLVTGPCQRDLTPQCIRAQYHIPNNTRATKGNELGIFQSLNQHYSQEDLDNYWKHVTRWVPHGTHPELRAINGAYGPTNETHKAGDEADLDFQIAIPLVWPQKTVLFQTDDEWYQKDQQRAETKYPGFFNTFWDALDGSYCTLEAFNMTGNCKSAQCRDPEYPNPNASPTEGAYHGPLMCGAYRPTNVISISYSGTEHSWPANYIRRQCFEIMKLSLQGVTVVESSGDFGVGGRMWDPHGGCLGRNRTVFSPRVLGVCPYVLSVGATGLAEPEYYTPGETPKLREVAAERFASGGGFSNVFERPSYQDRHVREYFERANVSHMGYEVKGGQGYASISPPPGPGKLFNMAGRGYPDVSALGENFRVVLRGYPNKMHGTSASTPIWASILTMINEERLARGKSTVGFVHPVLYAHPEVFNDITEGSNPGCGSEGFPVKEGWDPVTGLGSPNYPKLLELFLSLP</sequence>
<evidence type="ECO:0000256" key="1">
    <source>
        <dbReference type="ARBA" id="ARBA00004239"/>
    </source>
</evidence>
<feature type="domain" description="Peptidase S53" evidence="11">
    <location>
        <begin position="312"/>
        <end position="762"/>
    </location>
</feature>
<name>A0ABR4DK32_9PEZI</name>
<keyword evidence="5 8" id="KW-0720">Serine protease</keyword>
<dbReference type="CDD" id="cd11377">
    <property type="entry name" value="Pro-peptidase_S53"/>
    <property type="match status" value="1"/>
</dbReference>
<feature type="binding site" evidence="8">
    <location>
        <position position="742"/>
    </location>
    <ligand>
        <name>Ca(2+)</name>
        <dbReference type="ChEBI" id="CHEBI:29108"/>
    </ligand>
</feature>
<evidence type="ECO:0000313" key="12">
    <source>
        <dbReference type="EMBL" id="KAL2270667.1"/>
    </source>
</evidence>
<comment type="caution">
    <text evidence="12">The sequence shown here is derived from an EMBL/GenBank/DDBJ whole genome shotgun (WGS) entry which is preliminary data.</text>
</comment>
<dbReference type="PROSITE" id="PS51695">
    <property type="entry name" value="SEDOLISIN"/>
    <property type="match status" value="1"/>
</dbReference>
<dbReference type="Proteomes" id="UP001600064">
    <property type="component" value="Unassembled WGS sequence"/>
</dbReference>
<feature type="active site" description="Charge relay system" evidence="8">
    <location>
        <position position="389"/>
    </location>
</feature>
<keyword evidence="2 8" id="KW-0645">Protease</keyword>
<dbReference type="InterPro" id="IPR030400">
    <property type="entry name" value="Sedolisin_dom"/>
</dbReference>
<dbReference type="PANTHER" id="PTHR14218:SF19">
    <property type="entry name" value="SERINE PROTEASE AORO, PUTATIVE (AFU_ORTHOLOGUE AFUA_6G10250)-RELATED"/>
    <property type="match status" value="1"/>
</dbReference>
<keyword evidence="3 8" id="KW-0479">Metal-binding</keyword>
<dbReference type="SUPFAM" id="SSF52743">
    <property type="entry name" value="Subtilisin-like"/>
    <property type="match status" value="1"/>
</dbReference>
<dbReference type="Pfam" id="PF09286">
    <property type="entry name" value="Pro-kuma_activ"/>
    <property type="match status" value="1"/>
</dbReference>
<dbReference type="InterPro" id="IPR050819">
    <property type="entry name" value="Tripeptidyl-peptidase_I"/>
</dbReference>
<evidence type="ECO:0000256" key="5">
    <source>
        <dbReference type="ARBA" id="ARBA00022825"/>
    </source>
</evidence>
<keyword evidence="4 8" id="KW-0378">Hydrolase</keyword>